<comment type="similarity">
    <text evidence="4">Belongs to the SIMIBI class G3E GTPase family. ZNG1 subfamily.</text>
</comment>
<gene>
    <name evidence="7" type="ORF">A3783_07255</name>
</gene>
<proteinExistence type="inferred from homology"/>
<keyword evidence="2" id="KW-0378">Hydrolase</keyword>
<comment type="catalytic activity">
    <reaction evidence="5">
        <text>GTP + H2O = GDP + phosphate + H(+)</text>
        <dbReference type="Rhea" id="RHEA:19669"/>
        <dbReference type="ChEBI" id="CHEBI:15377"/>
        <dbReference type="ChEBI" id="CHEBI:15378"/>
        <dbReference type="ChEBI" id="CHEBI:37565"/>
        <dbReference type="ChEBI" id="CHEBI:43474"/>
        <dbReference type="ChEBI" id="CHEBI:58189"/>
    </reaction>
    <physiologicalReaction direction="left-to-right" evidence="5">
        <dbReference type="Rhea" id="RHEA:19670"/>
    </physiologicalReaction>
</comment>
<accession>A0ABX2VBZ0</accession>
<keyword evidence="3" id="KW-0143">Chaperone</keyword>
<dbReference type="InterPro" id="IPR027417">
    <property type="entry name" value="P-loop_NTPase"/>
</dbReference>
<reference evidence="7 8" key="1">
    <citation type="submission" date="2016-03" db="EMBL/GenBank/DDBJ databases">
        <authorList>
            <person name="Cho S.-Y."/>
            <person name="Lim S."/>
            <person name="Kim H."/>
            <person name="Soh E.H."/>
            <person name="Moon J.S."/>
        </authorList>
    </citation>
    <scope>NUCLEOTIDE SEQUENCE [LARGE SCALE GENOMIC DNA]</scope>
    <source>
        <strain evidence="7 8">KCTC 3810</strain>
    </source>
</reference>
<dbReference type="CDD" id="cd03112">
    <property type="entry name" value="CobW-like"/>
    <property type="match status" value="1"/>
</dbReference>
<evidence type="ECO:0000256" key="3">
    <source>
        <dbReference type="ARBA" id="ARBA00023186"/>
    </source>
</evidence>
<organism evidence="7 8">
    <name type="scientific">Exiguobacterium undae</name>
    <dbReference type="NCBI Taxonomy" id="169177"/>
    <lineage>
        <taxon>Bacteria</taxon>
        <taxon>Bacillati</taxon>
        <taxon>Bacillota</taxon>
        <taxon>Bacilli</taxon>
        <taxon>Bacillales</taxon>
        <taxon>Bacillales Family XII. Incertae Sedis</taxon>
        <taxon>Exiguobacterium</taxon>
    </lineage>
</organism>
<dbReference type="Gene3D" id="3.40.50.300">
    <property type="entry name" value="P-loop containing nucleotide triphosphate hydrolases"/>
    <property type="match status" value="1"/>
</dbReference>
<evidence type="ECO:0000259" key="6">
    <source>
        <dbReference type="SMART" id="SM00833"/>
    </source>
</evidence>
<dbReference type="EMBL" id="LVVL01000001">
    <property type="protein sequence ID" value="OAN15722.1"/>
    <property type="molecule type" value="Genomic_DNA"/>
</dbReference>
<evidence type="ECO:0000256" key="5">
    <source>
        <dbReference type="ARBA" id="ARBA00049117"/>
    </source>
</evidence>
<dbReference type="RefSeq" id="WP_028106523.1">
    <property type="nucleotide sequence ID" value="NZ_LVVL01000001.1"/>
</dbReference>
<keyword evidence="8" id="KW-1185">Reference proteome</keyword>
<dbReference type="Pfam" id="PF07683">
    <property type="entry name" value="CobW_C"/>
    <property type="match status" value="1"/>
</dbReference>
<comment type="caution">
    <text evidence="7">The sequence shown here is derived from an EMBL/GenBank/DDBJ whole genome shotgun (WGS) entry which is preliminary data.</text>
</comment>
<dbReference type="InterPro" id="IPR003495">
    <property type="entry name" value="CobW/HypB/UreG_nucleotide-bd"/>
</dbReference>
<evidence type="ECO:0000256" key="4">
    <source>
        <dbReference type="ARBA" id="ARBA00034320"/>
    </source>
</evidence>
<evidence type="ECO:0000256" key="1">
    <source>
        <dbReference type="ARBA" id="ARBA00022741"/>
    </source>
</evidence>
<name>A0ABX2VBZ0_9BACL</name>
<evidence type="ECO:0000313" key="7">
    <source>
        <dbReference type="EMBL" id="OAN15722.1"/>
    </source>
</evidence>
<dbReference type="InterPro" id="IPR036627">
    <property type="entry name" value="CobW-likC_sf"/>
</dbReference>
<dbReference type="Gene3D" id="3.30.1220.10">
    <property type="entry name" value="CobW-like, C-terminal domain"/>
    <property type="match status" value="1"/>
</dbReference>
<dbReference type="Pfam" id="PF02492">
    <property type="entry name" value="cobW"/>
    <property type="match status" value="1"/>
</dbReference>
<protein>
    <submittedName>
        <fullName evidence="7">Cobalamin biosynthesis protein CobW</fullName>
    </submittedName>
</protein>
<dbReference type="InterPro" id="IPR011629">
    <property type="entry name" value="CobW-like_C"/>
</dbReference>
<dbReference type="PANTHER" id="PTHR43603:SF3">
    <property type="entry name" value="ZINC CHAPERONE YCIC"/>
    <property type="match status" value="1"/>
</dbReference>
<evidence type="ECO:0000256" key="2">
    <source>
        <dbReference type="ARBA" id="ARBA00022801"/>
    </source>
</evidence>
<dbReference type="SMART" id="SM00833">
    <property type="entry name" value="CobW_C"/>
    <property type="match status" value="1"/>
</dbReference>
<dbReference type="Proteomes" id="UP000078447">
    <property type="component" value="Unassembled WGS sequence"/>
</dbReference>
<keyword evidence="1" id="KW-0547">Nucleotide-binding</keyword>
<evidence type="ECO:0000313" key="8">
    <source>
        <dbReference type="Proteomes" id="UP000078447"/>
    </source>
</evidence>
<sequence>MNPIPITVLSGYLGSGKTTVLNHLLNNRQGRKLAIIVNDMSEVNIDAALIEQGGFSRTEESFVTLSNGCICCTLRDDLLLEVRRLVDQGNIDGIVIESSGISEPIPVAQTFTYLDEDSQIDLTETTKINAMVTVIDGYRFLKDFESGESLIERQQAVDETDVREVVDLLVDQVEFADIILLNKIDRLTMEEKHDVIGYLKALNPIAKLIETTHGQVDPAEILDVDLFDFEQAAASAGWIRELNAEEHVPETEEYGISSFVYKRDIPFHPERLLALIEAWPEEVVRAKGFLYLATRPEIALLFHQAGYASNMEYAGRFESINDRRTELVLIGISFDQQALEAKFDACLVQADETDWASLSDPIPGREMYDMNFSK</sequence>
<feature type="domain" description="CobW C-terminal" evidence="6">
    <location>
        <begin position="256"/>
        <end position="347"/>
    </location>
</feature>
<dbReference type="InterPro" id="IPR051927">
    <property type="entry name" value="Zn_Chap_cDPG_Synth"/>
</dbReference>
<dbReference type="PANTHER" id="PTHR43603">
    <property type="entry name" value="COBW DOMAIN-CONTAINING PROTEIN DDB_G0274527"/>
    <property type="match status" value="1"/>
</dbReference>
<dbReference type="SUPFAM" id="SSF52540">
    <property type="entry name" value="P-loop containing nucleoside triphosphate hydrolases"/>
    <property type="match status" value="1"/>
</dbReference>